<dbReference type="Pfam" id="PF08044">
    <property type="entry name" value="DUF1707"/>
    <property type="match status" value="1"/>
</dbReference>
<sequence>MTADEAGKAAARANIRCSDAERETAVAALQKAAGEGRLSLTEVEERTTAVYEARYRHELAALLADLPAPAAPTTGWRPVLTLAGRQFATDLGLLTGRTGTAALARRRAFLLVAAVFVLVLTLLLAVHGVATDGLHHHPFGHD</sequence>
<name>A0ABZ1IGN4_9PSEU</name>
<evidence type="ECO:0000256" key="1">
    <source>
        <dbReference type="SAM" id="Phobius"/>
    </source>
</evidence>
<evidence type="ECO:0000313" key="3">
    <source>
        <dbReference type="EMBL" id="WSE33630.1"/>
    </source>
</evidence>
<evidence type="ECO:0000313" key="4">
    <source>
        <dbReference type="Proteomes" id="UP001330812"/>
    </source>
</evidence>
<accession>A0ABZ1IGN4</accession>
<dbReference type="Proteomes" id="UP001330812">
    <property type="component" value="Chromosome"/>
</dbReference>
<dbReference type="EMBL" id="CP142149">
    <property type="protein sequence ID" value="WSE33630.1"/>
    <property type="molecule type" value="Genomic_DNA"/>
</dbReference>
<keyword evidence="4" id="KW-1185">Reference proteome</keyword>
<feature type="transmembrane region" description="Helical" evidence="1">
    <location>
        <begin position="108"/>
        <end position="130"/>
    </location>
</feature>
<gene>
    <name evidence="3" type="ORF">VSH64_16200</name>
</gene>
<dbReference type="InterPro" id="IPR012551">
    <property type="entry name" value="DUF1707_SHOCT-like"/>
</dbReference>
<keyword evidence="1" id="KW-0472">Membrane</keyword>
<protein>
    <submittedName>
        <fullName evidence="3">DUF1707 domain-containing protein</fullName>
    </submittedName>
</protein>
<organism evidence="3 4">
    <name type="scientific">Amycolatopsis rhabdoformis</name>
    <dbReference type="NCBI Taxonomy" id="1448059"/>
    <lineage>
        <taxon>Bacteria</taxon>
        <taxon>Bacillati</taxon>
        <taxon>Actinomycetota</taxon>
        <taxon>Actinomycetes</taxon>
        <taxon>Pseudonocardiales</taxon>
        <taxon>Pseudonocardiaceae</taxon>
        <taxon>Amycolatopsis</taxon>
    </lineage>
</organism>
<feature type="domain" description="DUF1707" evidence="2">
    <location>
        <begin position="15"/>
        <end position="67"/>
    </location>
</feature>
<dbReference type="RefSeq" id="WP_326836429.1">
    <property type="nucleotide sequence ID" value="NZ_CP142149.1"/>
</dbReference>
<keyword evidence="1" id="KW-0812">Transmembrane</keyword>
<proteinExistence type="predicted"/>
<keyword evidence="1" id="KW-1133">Transmembrane helix</keyword>
<reference evidence="3 4" key="1">
    <citation type="journal article" date="2015" name="Int. J. Syst. Evol. Microbiol.">
        <title>Amycolatopsis rhabdoformis sp. nov., an actinomycete isolated from a tropical forest soil.</title>
        <authorList>
            <person name="Souza W.R."/>
            <person name="Silva R.E."/>
            <person name="Goodfellow M."/>
            <person name="Busarakam K."/>
            <person name="Figueiro F.S."/>
            <person name="Ferreira D."/>
            <person name="Rodrigues-Filho E."/>
            <person name="Moraes L.A.B."/>
            <person name="Zucchi T.D."/>
        </authorList>
    </citation>
    <scope>NUCLEOTIDE SEQUENCE [LARGE SCALE GENOMIC DNA]</scope>
    <source>
        <strain evidence="3 4">NCIMB 14900</strain>
    </source>
</reference>
<evidence type="ECO:0000259" key="2">
    <source>
        <dbReference type="Pfam" id="PF08044"/>
    </source>
</evidence>